<feature type="transmembrane region" description="Helical" evidence="2">
    <location>
        <begin position="536"/>
        <end position="560"/>
    </location>
</feature>
<keyword evidence="2" id="KW-0812">Transmembrane</keyword>
<evidence type="ECO:0000256" key="1">
    <source>
        <dbReference type="SAM" id="MobiDB-lite"/>
    </source>
</evidence>
<dbReference type="InterPro" id="IPR007111">
    <property type="entry name" value="NACHT_NTPase"/>
</dbReference>
<sequence length="1081" mass="113901">MSSGPEDPPTGHREDMGGRTTAAAPGSVAIGGDNYGTVTTNVTQHIRQFLLFGRRSRTGVTAMADRLAAVVRRQWSAEATQLNVHSEDRLPISWKPALDGLCASVRDSRAWVQRHDAPAVPSRKAGWVASTAALEGADLDLADVWLTRTPTRRLVVLGEAGAGKTELIIRTVVEVIGRRAEFGGVVPVIVPAAAWDGAPYPVPGSGESGEDRGFARAGRDQPGDSVELWLERWLIRNYRFLGQLAPVAGDPSYAMALLRSNRLAIVIDGFDEVPPQVRDGLLSYLRDDIHVNPQRILLLTSRPVEFTRVALAHTPAALGAATGVKLDPQPGDVVVEYLRRQAGQRSRWDTVDSAVRRGGPLAAVLETPMMALLADTVYNAAADPPDPADLTRFTSEKAIEQHLLDRYVAARYRDLRPGQLANVNRWLRFLASSLRDRPNPTDLTWWNLRPPPARHEPDGDAGRLSPRRRGILRVVAVLAAAVGWTMLSATTFNGWFYQDLELGLFAGARVTAAAVLCCLMAVLLTGSLGAGALAVAGAYIAGTVSAGYDLAIVAAIAGGFAWRPLSVRRPRWWQVLLFVAGAVTAGAVLQDDTPSPGSSTGTPWTMGFGAGFADGWSSRGDETVNGALLTALVAGLLLWTAIQATTATRRNTSAAAPVVAAALIGVVTAVLGGLTDGVRPDVTNGWLIGPADGWAAAVAVWCAATWAYARPGRGAGPAPSRGRAIRRARLAAALAGVTTIALNGLAYLGRTDIDGDWFRAAADGVGVAVVVWFVFHPDRVTPVPGDGRGRVGVWAWAVAAAVGCACLDALSAGWGRAPITGLAVGLIVAYAGIELRRPVIDGETRQGLLDTPLHAGAFVAAVTGVAAGFAYGLMLGVTFGLAVKVSRDVATRRFPARAPNLTWLGTTGGLILGAVVGVAAGFSGVPAIWLFPIAVTSGAAAAVAFGAYGESATETEVLSPRELLVQDRRTFLTAVTVIAVGLGVATGIRAAAQGGGVFVGSVAALSTIVTYGVSAGLLTAVAQSRYGAYTLWRMIYAAQGRLPWRLMTFLADAHRRGILRRNGPVYQFRHQFLQDRLTGQD</sequence>
<dbReference type="PROSITE" id="PS50837">
    <property type="entry name" value="NACHT"/>
    <property type="match status" value="1"/>
</dbReference>
<feature type="transmembrane region" description="Helical" evidence="2">
    <location>
        <begin position="901"/>
        <end position="922"/>
    </location>
</feature>
<feature type="transmembrane region" description="Helical" evidence="2">
    <location>
        <begin position="998"/>
        <end position="1022"/>
    </location>
</feature>
<evidence type="ECO:0000313" key="5">
    <source>
        <dbReference type="Proteomes" id="UP000679690"/>
    </source>
</evidence>
<feature type="transmembrane region" description="Helical" evidence="2">
    <location>
        <begin position="572"/>
        <end position="589"/>
    </location>
</feature>
<feature type="transmembrane region" description="Helical" evidence="2">
    <location>
        <begin position="853"/>
        <end position="881"/>
    </location>
</feature>
<feature type="transmembrane region" description="Helical" evidence="2">
    <location>
        <begin position="624"/>
        <end position="642"/>
    </location>
</feature>
<evidence type="ECO:0000313" key="4">
    <source>
        <dbReference type="EMBL" id="MBO3744278.1"/>
    </source>
</evidence>
<accession>A0ABS3V0B2</accession>
<keyword evidence="2" id="KW-1133">Transmembrane helix</keyword>
<keyword evidence="2" id="KW-0472">Membrane</keyword>
<organism evidence="4 5">
    <name type="scientific">Actinoplanes flavus</name>
    <dbReference type="NCBI Taxonomy" id="2820290"/>
    <lineage>
        <taxon>Bacteria</taxon>
        <taxon>Bacillati</taxon>
        <taxon>Actinomycetota</taxon>
        <taxon>Actinomycetes</taxon>
        <taxon>Micromonosporales</taxon>
        <taxon>Micromonosporaceae</taxon>
        <taxon>Actinoplanes</taxon>
    </lineage>
</organism>
<feature type="transmembrane region" description="Helical" evidence="2">
    <location>
        <begin position="654"/>
        <end position="674"/>
    </location>
</feature>
<feature type="domain" description="NACHT" evidence="3">
    <location>
        <begin position="152"/>
        <end position="303"/>
    </location>
</feature>
<feature type="transmembrane region" description="Helical" evidence="2">
    <location>
        <begin position="730"/>
        <end position="749"/>
    </location>
</feature>
<feature type="transmembrane region" description="Helical" evidence="2">
    <location>
        <begin position="928"/>
        <end position="949"/>
    </location>
</feature>
<dbReference type="RefSeq" id="WP_208473510.1">
    <property type="nucleotide sequence ID" value="NZ_JAGFNS010000059.1"/>
</dbReference>
<feature type="transmembrane region" description="Helical" evidence="2">
    <location>
        <begin position="470"/>
        <end position="490"/>
    </location>
</feature>
<evidence type="ECO:0000259" key="3">
    <source>
        <dbReference type="PROSITE" id="PS50837"/>
    </source>
</evidence>
<proteinExistence type="predicted"/>
<name>A0ABS3V0B2_9ACTN</name>
<keyword evidence="5" id="KW-1185">Reference proteome</keyword>
<gene>
    <name evidence="4" type="ORF">J5X75_43000</name>
</gene>
<evidence type="ECO:0000256" key="2">
    <source>
        <dbReference type="SAM" id="Phobius"/>
    </source>
</evidence>
<dbReference type="InterPro" id="IPR027417">
    <property type="entry name" value="P-loop_NTPase"/>
</dbReference>
<feature type="region of interest" description="Disordered" evidence="1">
    <location>
        <begin position="1"/>
        <end position="29"/>
    </location>
</feature>
<dbReference type="SUPFAM" id="SSF52540">
    <property type="entry name" value="P-loop containing nucleoside triphosphate hydrolases"/>
    <property type="match status" value="1"/>
</dbReference>
<dbReference type="Proteomes" id="UP000679690">
    <property type="component" value="Unassembled WGS sequence"/>
</dbReference>
<feature type="transmembrane region" description="Helical" evidence="2">
    <location>
        <begin position="970"/>
        <end position="992"/>
    </location>
</feature>
<dbReference type="EMBL" id="JAGFNS010000059">
    <property type="protein sequence ID" value="MBO3744278.1"/>
    <property type="molecule type" value="Genomic_DNA"/>
</dbReference>
<protein>
    <recommendedName>
        <fullName evidence="3">NACHT domain-containing protein</fullName>
    </recommendedName>
</protein>
<feature type="transmembrane region" description="Helical" evidence="2">
    <location>
        <begin position="502"/>
        <end position="524"/>
    </location>
</feature>
<comment type="caution">
    <text evidence="4">The sequence shown here is derived from an EMBL/GenBank/DDBJ whole genome shotgun (WGS) entry which is preliminary data.</text>
</comment>
<feature type="transmembrane region" description="Helical" evidence="2">
    <location>
        <begin position="686"/>
        <end position="709"/>
    </location>
</feature>
<reference evidence="4 5" key="1">
    <citation type="submission" date="2021-03" db="EMBL/GenBank/DDBJ databases">
        <title>Actinoplanes flavus sp. nov., a novel actinomycete isolated from Coconut Palm rhizosphere soil.</title>
        <authorList>
            <person name="Luo X."/>
        </authorList>
    </citation>
    <scope>NUCLEOTIDE SEQUENCE [LARGE SCALE GENOMIC DNA]</scope>
    <source>
        <strain evidence="4 5">NEAU-H7</strain>
    </source>
</reference>
<feature type="transmembrane region" description="Helical" evidence="2">
    <location>
        <begin position="791"/>
        <end position="810"/>
    </location>
</feature>